<gene>
    <name evidence="1" type="ORF">TTEB3V08_LOCUS10474</name>
</gene>
<dbReference type="EMBL" id="OE006319">
    <property type="protein sequence ID" value="CAD7462583.1"/>
    <property type="molecule type" value="Genomic_DNA"/>
</dbReference>
<name>A0A7R9IQ96_9NEOP</name>
<evidence type="ECO:0008006" key="2">
    <source>
        <dbReference type="Google" id="ProtNLM"/>
    </source>
</evidence>
<reference evidence="1" key="1">
    <citation type="submission" date="2020-11" db="EMBL/GenBank/DDBJ databases">
        <authorList>
            <person name="Tran Van P."/>
        </authorList>
    </citation>
    <scope>NUCLEOTIDE SEQUENCE</scope>
</reference>
<sequence length="170" mass="18901">MRSGLRVLKSIFWSRQTAHTMLDRRAPRRDSAHHLKRGVAFPCQHCETAFTSPLFLEKHGRYCRGLRAKLAKIPAVVGSRPPDPSGTGPDAEGHRQLPYSVCETSYTGRRSLAKQGGERACECLDCGERFSRNSVRFCVAMLARLQGSQPLYTTCVGTSVYFNPSISVLL</sequence>
<proteinExistence type="predicted"/>
<organism evidence="1">
    <name type="scientific">Timema tahoe</name>
    <dbReference type="NCBI Taxonomy" id="61484"/>
    <lineage>
        <taxon>Eukaryota</taxon>
        <taxon>Metazoa</taxon>
        <taxon>Ecdysozoa</taxon>
        <taxon>Arthropoda</taxon>
        <taxon>Hexapoda</taxon>
        <taxon>Insecta</taxon>
        <taxon>Pterygota</taxon>
        <taxon>Neoptera</taxon>
        <taxon>Polyneoptera</taxon>
        <taxon>Phasmatodea</taxon>
        <taxon>Timematodea</taxon>
        <taxon>Timematoidea</taxon>
        <taxon>Timematidae</taxon>
        <taxon>Timema</taxon>
    </lineage>
</organism>
<protein>
    <recommendedName>
        <fullName evidence="2">C2H2-type domain-containing protein</fullName>
    </recommendedName>
</protein>
<accession>A0A7R9IQ96</accession>
<evidence type="ECO:0000313" key="1">
    <source>
        <dbReference type="EMBL" id="CAD7462583.1"/>
    </source>
</evidence>
<dbReference type="AlphaFoldDB" id="A0A7R9IQ96"/>